<evidence type="ECO:0000256" key="21">
    <source>
        <dbReference type="RuleBase" id="RU363127"/>
    </source>
</evidence>
<feature type="binding site" evidence="18">
    <location>
        <position position="201"/>
    </location>
    <ligand>
        <name>Mn(2+)</name>
        <dbReference type="ChEBI" id="CHEBI:29035"/>
    </ligand>
</feature>
<evidence type="ECO:0000256" key="3">
    <source>
        <dbReference type="ARBA" id="ARBA00004922"/>
    </source>
</evidence>
<dbReference type="InterPro" id="IPR029044">
    <property type="entry name" value="Nucleotide-diphossugar_trans"/>
</dbReference>
<dbReference type="AlphaFoldDB" id="A0A146MC75"/>
<gene>
    <name evidence="22" type="primary">B3GAT1_1</name>
    <name evidence="22" type="ORF">g.48713</name>
</gene>
<dbReference type="PANTHER" id="PTHR10896">
    <property type="entry name" value="GALACTOSYLGALACTOSYLXYLOSYLPROTEIN 3-BETA-GLUCURONOSYLTRANSFERASE BETA-1,3-GLUCURONYLTRANSFERASE"/>
    <property type="match status" value="1"/>
</dbReference>
<dbReference type="GO" id="GO:0046872">
    <property type="term" value="F:metal ion binding"/>
    <property type="evidence" value="ECO:0007669"/>
    <property type="project" value="UniProtKB-KW"/>
</dbReference>
<dbReference type="SUPFAM" id="SSF53448">
    <property type="entry name" value="Nucleotide-diphospho-sugar transferases"/>
    <property type="match status" value="1"/>
</dbReference>
<evidence type="ECO:0000256" key="5">
    <source>
        <dbReference type="ARBA" id="ARBA00012641"/>
    </source>
</evidence>
<keyword evidence="11 21" id="KW-0333">Golgi apparatus</keyword>
<dbReference type="PANTHER" id="PTHR10896:SF65">
    <property type="entry name" value="GALACTOSYLGALACTOSYLXYLOSYLPROTEIN 3-BETA-GLUCURONOSYLTRANSFERASE 3"/>
    <property type="match status" value="1"/>
</dbReference>
<comment type="similarity">
    <text evidence="4 21">Belongs to the glycosyltransferase 43 family.</text>
</comment>
<reference evidence="22" key="1">
    <citation type="journal article" date="2016" name="Gigascience">
        <title>De novo construction of an expanded transcriptome assembly for the western tarnished plant bug, Lygus hesperus.</title>
        <authorList>
            <person name="Tassone E.E."/>
            <person name="Geib S.M."/>
            <person name="Hall B."/>
            <person name="Fabrick J.A."/>
            <person name="Brent C.S."/>
            <person name="Hull J.J."/>
        </authorList>
    </citation>
    <scope>NUCLEOTIDE SEQUENCE</scope>
</reference>
<feature type="binding site" evidence="17">
    <location>
        <begin position="199"/>
        <end position="201"/>
    </location>
    <ligand>
        <name>UDP-alpha-D-glucuronate</name>
        <dbReference type="ChEBI" id="CHEBI:58052"/>
    </ligand>
</feature>
<dbReference type="Pfam" id="PF03360">
    <property type="entry name" value="Glyco_transf_43"/>
    <property type="match status" value="1"/>
</dbReference>
<evidence type="ECO:0000256" key="16">
    <source>
        <dbReference type="PIRSR" id="PIRSR605027-1"/>
    </source>
</evidence>
<evidence type="ECO:0000256" key="12">
    <source>
        <dbReference type="ARBA" id="ARBA00023136"/>
    </source>
</evidence>
<accession>A0A146MC75</accession>
<evidence type="ECO:0000256" key="15">
    <source>
        <dbReference type="ARBA" id="ARBA00047979"/>
    </source>
</evidence>
<evidence type="ECO:0000256" key="2">
    <source>
        <dbReference type="ARBA" id="ARBA00004323"/>
    </source>
</evidence>
<dbReference type="FunFam" id="3.90.550.10:FF:000044">
    <property type="entry name" value="Galactosylgalactosylxylosylprotein 3-beta-glucuronosyltransferase"/>
    <property type="match status" value="1"/>
</dbReference>
<sequence>MSIHISVDMSTKKKLIWCMSILSVFLLWYAVFGGKSDTEQYAAMKQSMVEYESLRFCLASIIRMATQYHLRETREQILDRLKMCQRECQRWDPELPVIYTITPTYARPVQKAELTRLSQTLMHISNLHWIVIEDAPKPTPLVENLLARTNLNYTHLTAQTPSNYRRKGSPRGVEQRNAALRWLRKNKTMNDKGVVYFADDDNSYSVQVFDEMRFTKEVSVWPVGLVGGLMVEKPVLDPVTGKVAGWNAAWRPDRPFPIDMAGFAISLSQILKKSTAYFSYTCYGGWQESHILQQLTTKDHLEPKADNCTQILVWHTRTEAPKLSEENKLAARGMHSDVGVEV</sequence>
<evidence type="ECO:0000256" key="20">
    <source>
        <dbReference type="PIRSR" id="PIRSR605027-6"/>
    </source>
</evidence>
<dbReference type="Gene3D" id="3.90.550.10">
    <property type="entry name" value="Spore Coat Polysaccharide Biosynthesis Protein SpsA, Chain A"/>
    <property type="match status" value="1"/>
</dbReference>
<feature type="binding site" evidence="17">
    <location>
        <begin position="103"/>
        <end position="105"/>
    </location>
    <ligand>
        <name>UDP-alpha-D-glucuronate</name>
        <dbReference type="ChEBI" id="CHEBI:58052"/>
    </ligand>
</feature>
<keyword evidence="6 21" id="KW-0808">Transferase</keyword>
<dbReference type="GO" id="GO:0000139">
    <property type="term" value="C:Golgi membrane"/>
    <property type="evidence" value="ECO:0007669"/>
    <property type="project" value="UniProtKB-SubCell"/>
</dbReference>
<keyword evidence="7" id="KW-0812">Transmembrane</keyword>
<keyword evidence="8 18" id="KW-0479">Metal-binding</keyword>
<evidence type="ECO:0000256" key="17">
    <source>
        <dbReference type="PIRSR" id="PIRSR605027-2"/>
    </source>
</evidence>
<evidence type="ECO:0000256" key="4">
    <source>
        <dbReference type="ARBA" id="ARBA00007706"/>
    </source>
</evidence>
<evidence type="ECO:0000313" key="22">
    <source>
        <dbReference type="EMBL" id="JAQ17378.1"/>
    </source>
</evidence>
<dbReference type="EC" id="2.4.1.135" evidence="5 21"/>
<comment type="pathway">
    <text evidence="3 21">Protein modification; protein glycosylation.</text>
</comment>
<organism evidence="22">
    <name type="scientific">Lygus hesperus</name>
    <name type="common">Western plant bug</name>
    <dbReference type="NCBI Taxonomy" id="30085"/>
    <lineage>
        <taxon>Eukaryota</taxon>
        <taxon>Metazoa</taxon>
        <taxon>Ecdysozoa</taxon>
        <taxon>Arthropoda</taxon>
        <taxon>Hexapoda</taxon>
        <taxon>Insecta</taxon>
        <taxon>Pterygota</taxon>
        <taxon>Neoptera</taxon>
        <taxon>Paraneoptera</taxon>
        <taxon>Hemiptera</taxon>
        <taxon>Heteroptera</taxon>
        <taxon>Panheteroptera</taxon>
        <taxon>Cimicomorpha</taxon>
        <taxon>Miridae</taxon>
        <taxon>Mirini</taxon>
        <taxon>Lygus</taxon>
    </lineage>
</organism>
<evidence type="ECO:0000256" key="9">
    <source>
        <dbReference type="ARBA" id="ARBA00022968"/>
    </source>
</evidence>
<feature type="binding site" evidence="17">
    <location>
        <position position="134"/>
    </location>
    <ligand>
        <name>UDP-alpha-D-glucuronate</name>
        <dbReference type="ChEBI" id="CHEBI:58052"/>
    </ligand>
</feature>
<evidence type="ECO:0000256" key="8">
    <source>
        <dbReference type="ARBA" id="ARBA00022723"/>
    </source>
</evidence>
<feature type="binding site" evidence="17">
    <location>
        <position position="171"/>
    </location>
    <ligand>
        <name>UDP-alpha-D-glucuronate</name>
        <dbReference type="ChEBI" id="CHEBI:58052"/>
    </ligand>
</feature>
<evidence type="ECO:0000256" key="19">
    <source>
        <dbReference type="PIRSR" id="PIRSR605027-4"/>
    </source>
</evidence>
<dbReference type="GO" id="GO:0005975">
    <property type="term" value="P:carbohydrate metabolic process"/>
    <property type="evidence" value="ECO:0007669"/>
    <property type="project" value="TreeGrafter"/>
</dbReference>
<dbReference type="EMBL" id="GDHC01001251">
    <property type="protein sequence ID" value="JAQ17378.1"/>
    <property type="molecule type" value="Transcribed_RNA"/>
</dbReference>
<name>A0A146MC75_LYGHE</name>
<comment type="cofactor">
    <cofactor evidence="1 18 21">
        <name>Mn(2+)</name>
        <dbReference type="ChEBI" id="CHEBI:29035"/>
    </cofactor>
</comment>
<proteinExistence type="inferred from homology"/>
<feature type="glycosylation site" description="N-linked (GlcNAc...) asparagine" evidence="20">
    <location>
        <position position="307"/>
    </location>
</feature>
<keyword evidence="13 20" id="KW-0325">Glycoprotein</keyword>
<feature type="binding site" evidence="17">
    <location>
        <position position="176"/>
    </location>
    <ligand>
        <name>UDP-alpha-D-glucuronate</name>
        <dbReference type="ChEBI" id="CHEBI:58052"/>
    </ligand>
</feature>
<dbReference type="GO" id="GO:0015018">
    <property type="term" value="F:galactosylgalactosylxylosylprotein 3-beta-glucuronosyltransferase activity"/>
    <property type="evidence" value="ECO:0007669"/>
    <property type="project" value="UniProtKB-UniRule"/>
</dbReference>
<keyword evidence="10" id="KW-1133">Transmembrane helix</keyword>
<dbReference type="InterPro" id="IPR005027">
    <property type="entry name" value="Glyco_trans_43"/>
</dbReference>
<feature type="binding site" evidence="17">
    <location>
        <begin position="315"/>
        <end position="317"/>
    </location>
    <ligand>
        <name>UDP-alpha-D-glucuronate</name>
        <dbReference type="ChEBI" id="CHEBI:58052"/>
    </ligand>
</feature>
<evidence type="ECO:0000256" key="11">
    <source>
        <dbReference type="ARBA" id="ARBA00023034"/>
    </source>
</evidence>
<dbReference type="UniPathway" id="UPA00378"/>
<keyword evidence="12" id="KW-0472">Membrane</keyword>
<evidence type="ECO:0000256" key="14">
    <source>
        <dbReference type="ARBA" id="ARBA00023211"/>
    </source>
</evidence>
<dbReference type="GO" id="GO:0050650">
    <property type="term" value="P:chondroitin sulfate proteoglycan biosynthetic process"/>
    <property type="evidence" value="ECO:0007669"/>
    <property type="project" value="TreeGrafter"/>
</dbReference>
<keyword evidence="14 18" id="KW-0464">Manganese</keyword>
<protein>
    <recommendedName>
        <fullName evidence="5 21">Galactosylgalactosylxylosylprotein 3-beta-glucuronosyltransferase</fullName>
        <ecNumber evidence="5 21">2.4.1.135</ecNumber>
    </recommendedName>
</protein>
<evidence type="ECO:0000256" key="13">
    <source>
        <dbReference type="ARBA" id="ARBA00023180"/>
    </source>
</evidence>
<evidence type="ECO:0000256" key="18">
    <source>
        <dbReference type="PIRSR" id="PIRSR605027-3"/>
    </source>
</evidence>
<feature type="site" description="Interaction with galactose moiety of substrate glycoprotein" evidence="19">
    <location>
        <position position="232"/>
    </location>
</feature>
<comment type="subcellular location">
    <subcellularLocation>
        <location evidence="2 21">Golgi apparatus membrane</location>
        <topology evidence="2 21">Single-pass type II membrane protein</topology>
    </subcellularLocation>
</comment>
<evidence type="ECO:0000256" key="1">
    <source>
        <dbReference type="ARBA" id="ARBA00001936"/>
    </source>
</evidence>
<feature type="active site" description="Proton donor/acceptor" evidence="16">
    <location>
        <position position="288"/>
    </location>
</feature>
<evidence type="ECO:0000256" key="7">
    <source>
        <dbReference type="ARBA" id="ARBA00022692"/>
    </source>
</evidence>
<evidence type="ECO:0000256" key="6">
    <source>
        <dbReference type="ARBA" id="ARBA00022679"/>
    </source>
</evidence>
<dbReference type="CDD" id="cd00218">
    <property type="entry name" value="GlcAT-I"/>
    <property type="match status" value="1"/>
</dbReference>
<comment type="catalytic activity">
    <reaction evidence="15 21">
        <text>3-O-(beta-D-galactosyl-(1-&gt;3)-beta-D-galactosyl-(1-&gt;4)-beta-D-xylosyl)-L-seryl-[protein] + UDP-alpha-D-glucuronate = 3-O-(beta-D-GlcA-(1-&gt;3)-beta-D-Gal-(1-&gt;3)-beta-D-Gal-(1-&gt;4)-beta-D-Xyl)-L-seryl-[protein] + UDP + H(+)</text>
        <dbReference type="Rhea" id="RHEA:24168"/>
        <dbReference type="Rhea" id="RHEA-COMP:12571"/>
        <dbReference type="Rhea" id="RHEA-COMP:12573"/>
        <dbReference type="ChEBI" id="CHEBI:15378"/>
        <dbReference type="ChEBI" id="CHEBI:58052"/>
        <dbReference type="ChEBI" id="CHEBI:58223"/>
        <dbReference type="ChEBI" id="CHEBI:132090"/>
        <dbReference type="ChEBI" id="CHEBI:132093"/>
        <dbReference type="EC" id="2.4.1.135"/>
    </reaction>
</comment>
<evidence type="ECO:0000256" key="10">
    <source>
        <dbReference type="ARBA" id="ARBA00022989"/>
    </source>
</evidence>
<keyword evidence="9 21" id="KW-0735">Signal-anchor</keyword>